<protein>
    <submittedName>
        <fullName evidence="1">Uncharacterized protein</fullName>
    </submittedName>
</protein>
<sequence>MSTRTYSSFSLTNYSISDTAMHQMYGAMKPIYNPGCFYMEDVPCHCSECKGHETWRIRICTCVAKGTHSECHICGSIEPECGPCMTLCEISYKDDPLALYKVDVDSHNTIIKKLILKTSSAKKFYKLRSLQQLFITSDTNKPVIRTSDVVSHTIVLPPKPKIVIDWCFIEGVPCDCEDCSDSNTTWRYFVRKTDSKKTIPSCPDCGSTEPYCCWEIQDGLTIQHSELSDALDFFKSSNDYIVSLADFDDHHVISRYFE</sequence>
<accession>A0A6C0J6E9</accession>
<dbReference type="EMBL" id="MN740325">
    <property type="protein sequence ID" value="QHU00286.1"/>
    <property type="molecule type" value="Genomic_DNA"/>
</dbReference>
<dbReference type="AlphaFoldDB" id="A0A6C0J6E9"/>
<reference evidence="1" key="1">
    <citation type="journal article" date="2020" name="Nature">
        <title>Giant virus diversity and host interactions through global metagenomics.</title>
        <authorList>
            <person name="Schulz F."/>
            <person name="Roux S."/>
            <person name="Paez-Espino D."/>
            <person name="Jungbluth S."/>
            <person name="Walsh D.A."/>
            <person name="Denef V.J."/>
            <person name="McMahon K.D."/>
            <person name="Konstantinidis K.T."/>
            <person name="Eloe-Fadrosh E.A."/>
            <person name="Kyrpides N.C."/>
            <person name="Woyke T."/>
        </authorList>
    </citation>
    <scope>NUCLEOTIDE SEQUENCE</scope>
    <source>
        <strain evidence="1">GVMAG-M-3300025860-12</strain>
    </source>
</reference>
<evidence type="ECO:0000313" key="1">
    <source>
        <dbReference type="EMBL" id="QHU00286.1"/>
    </source>
</evidence>
<name>A0A6C0J6E9_9ZZZZ</name>
<organism evidence="1">
    <name type="scientific">viral metagenome</name>
    <dbReference type="NCBI Taxonomy" id="1070528"/>
    <lineage>
        <taxon>unclassified sequences</taxon>
        <taxon>metagenomes</taxon>
        <taxon>organismal metagenomes</taxon>
    </lineage>
</organism>
<proteinExistence type="predicted"/>